<dbReference type="Proteomes" id="UP000042958">
    <property type="component" value="Unassembled WGS sequence"/>
</dbReference>
<feature type="compositionally biased region" description="Low complexity" evidence="1">
    <location>
        <begin position="1"/>
        <end position="27"/>
    </location>
</feature>
<dbReference type="EMBL" id="CDHK01000005">
    <property type="protein sequence ID" value="CEJ57391.1"/>
    <property type="molecule type" value="Genomic_DNA"/>
</dbReference>
<feature type="region of interest" description="Disordered" evidence="1">
    <location>
        <begin position="91"/>
        <end position="111"/>
    </location>
</feature>
<feature type="compositionally biased region" description="Acidic residues" evidence="1">
    <location>
        <begin position="91"/>
        <end position="103"/>
    </location>
</feature>
<dbReference type="OrthoDB" id="4161095at2759"/>
<keyword evidence="3" id="KW-1185">Reference proteome</keyword>
<feature type="compositionally biased region" description="Basic and acidic residues" evidence="1">
    <location>
        <begin position="174"/>
        <end position="191"/>
    </location>
</feature>
<gene>
    <name evidence="2" type="ORF">PMG11_06085</name>
</gene>
<feature type="region of interest" description="Disordered" evidence="1">
    <location>
        <begin position="1"/>
        <end position="40"/>
    </location>
</feature>
<organism evidence="2 3">
    <name type="scientific">Penicillium brasilianum</name>
    <dbReference type="NCBI Taxonomy" id="104259"/>
    <lineage>
        <taxon>Eukaryota</taxon>
        <taxon>Fungi</taxon>
        <taxon>Dikarya</taxon>
        <taxon>Ascomycota</taxon>
        <taxon>Pezizomycotina</taxon>
        <taxon>Eurotiomycetes</taxon>
        <taxon>Eurotiomycetidae</taxon>
        <taxon>Eurotiales</taxon>
        <taxon>Aspergillaceae</taxon>
        <taxon>Penicillium</taxon>
    </lineage>
</organism>
<reference evidence="3" key="1">
    <citation type="journal article" date="2015" name="Genome Announc.">
        <title>Draft genome sequence of the fungus Penicillium brasilianum MG11.</title>
        <authorList>
            <person name="Horn F."/>
            <person name="Linde J."/>
            <person name="Mattern D.J."/>
            <person name="Walther G."/>
            <person name="Guthke R."/>
            <person name="Brakhage A.A."/>
            <person name="Valiante V."/>
        </authorList>
    </citation>
    <scope>NUCLEOTIDE SEQUENCE [LARGE SCALE GENOMIC DNA]</scope>
    <source>
        <strain evidence="3">MG11</strain>
    </source>
</reference>
<sequence length="201" mass="21737">MADSYTSSSFYFSSTSTGDHGSTTTGHRYSTTSLTEADGTTIVRTARQDLGQPPIVEEHRYDSTGQEQLTLPGLGGTSAGGVRRITDLDEEGSSELSALDDADGSFSSGATPQFDGAAVPFGTRVVDVDTGAYDEHMHYYSDKSMRHHRELRDAAGRKFTRDVDFDPSGQGGTAHERRQFENPETGTKVEQDEVVQASEVI</sequence>
<evidence type="ECO:0000256" key="1">
    <source>
        <dbReference type="SAM" id="MobiDB-lite"/>
    </source>
</evidence>
<dbReference type="AlphaFoldDB" id="A0A0F7TNE6"/>
<protein>
    <submittedName>
        <fullName evidence="2">Uncharacterized protein</fullName>
    </submittedName>
</protein>
<feature type="region of interest" description="Disordered" evidence="1">
    <location>
        <begin position="161"/>
        <end position="201"/>
    </location>
</feature>
<accession>A0A0F7TNE6</accession>
<evidence type="ECO:0000313" key="2">
    <source>
        <dbReference type="EMBL" id="CEJ57391.1"/>
    </source>
</evidence>
<proteinExistence type="predicted"/>
<name>A0A0F7TNE6_PENBI</name>
<evidence type="ECO:0000313" key="3">
    <source>
        <dbReference type="Proteomes" id="UP000042958"/>
    </source>
</evidence>